<keyword evidence="2" id="KW-1185">Reference proteome</keyword>
<organism evidence="1 2">
    <name type="scientific">Dissostichus eleginoides</name>
    <name type="common">Patagonian toothfish</name>
    <name type="synonym">Dissostichus amissus</name>
    <dbReference type="NCBI Taxonomy" id="100907"/>
    <lineage>
        <taxon>Eukaryota</taxon>
        <taxon>Metazoa</taxon>
        <taxon>Chordata</taxon>
        <taxon>Craniata</taxon>
        <taxon>Vertebrata</taxon>
        <taxon>Euteleostomi</taxon>
        <taxon>Actinopterygii</taxon>
        <taxon>Neopterygii</taxon>
        <taxon>Teleostei</taxon>
        <taxon>Neoteleostei</taxon>
        <taxon>Acanthomorphata</taxon>
        <taxon>Eupercaria</taxon>
        <taxon>Perciformes</taxon>
        <taxon>Notothenioidei</taxon>
        <taxon>Nototheniidae</taxon>
        <taxon>Dissostichus</taxon>
    </lineage>
</organism>
<protein>
    <submittedName>
        <fullName evidence="1">Uncharacterized protein</fullName>
    </submittedName>
</protein>
<dbReference type="Proteomes" id="UP001228049">
    <property type="component" value="Unassembled WGS sequence"/>
</dbReference>
<proteinExistence type="predicted"/>
<accession>A0AAD9BYQ2</accession>
<name>A0AAD9BYQ2_DISEL</name>
<dbReference type="AlphaFoldDB" id="A0AAD9BYQ2"/>
<dbReference type="EMBL" id="JASDAP010000016">
    <property type="protein sequence ID" value="KAK1890309.1"/>
    <property type="molecule type" value="Genomic_DNA"/>
</dbReference>
<evidence type="ECO:0000313" key="1">
    <source>
        <dbReference type="EMBL" id="KAK1890309.1"/>
    </source>
</evidence>
<comment type="caution">
    <text evidence="1">The sequence shown here is derived from an EMBL/GenBank/DDBJ whole genome shotgun (WGS) entry which is preliminary data.</text>
</comment>
<sequence>MSCRKRCKREIFKFAQYLYRLVTGTLNTEVNQRKWGGFIKDVLVFIWWTLVSLWVFQGEERIKCCCVTRMILPVLTTQSMYKLQVKDTTSDRAASSLGVLANIKSRFFPPSTPHSSAVNCRHQSLSAARRGWPCRKWSSISIILQTDPPLAPLLTWLTLCQCRAGVNKRALSWATSLLEQNQGEQSAPTLCTE</sequence>
<evidence type="ECO:0000313" key="2">
    <source>
        <dbReference type="Proteomes" id="UP001228049"/>
    </source>
</evidence>
<reference evidence="1" key="1">
    <citation type="submission" date="2023-04" db="EMBL/GenBank/DDBJ databases">
        <title>Chromosome-level genome of Chaenocephalus aceratus.</title>
        <authorList>
            <person name="Park H."/>
        </authorList>
    </citation>
    <scope>NUCLEOTIDE SEQUENCE</scope>
    <source>
        <strain evidence="1">DE</strain>
        <tissue evidence="1">Muscle</tissue>
    </source>
</reference>
<gene>
    <name evidence="1" type="ORF">KUDE01_014980</name>
</gene>